<keyword evidence="9" id="KW-1185">Reference proteome</keyword>
<accession>A0A6A5VY95</accession>
<name>A0A6A5VY95_9PLEO</name>
<dbReference type="OrthoDB" id="2117453at2759"/>
<proteinExistence type="predicted"/>
<protein>
    <recommendedName>
        <fullName evidence="7">MARVEL domain-containing protein</fullName>
    </recommendedName>
</protein>
<keyword evidence="2 6" id="KW-0812">Transmembrane</keyword>
<evidence type="ECO:0000256" key="5">
    <source>
        <dbReference type="SAM" id="MobiDB-lite"/>
    </source>
</evidence>
<feature type="transmembrane region" description="Helical" evidence="6">
    <location>
        <begin position="7"/>
        <end position="28"/>
    </location>
</feature>
<comment type="subcellular location">
    <subcellularLocation>
        <location evidence="1">Membrane</location>
        <topology evidence="1">Multi-pass membrane protein</topology>
    </subcellularLocation>
</comment>
<feature type="region of interest" description="Disordered" evidence="5">
    <location>
        <begin position="141"/>
        <end position="160"/>
    </location>
</feature>
<gene>
    <name evidence="8" type="ORF">P154DRAFT_451720</name>
</gene>
<organism evidence="8 9">
    <name type="scientific">Amniculicola lignicola CBS 123094</name>
    <dbReference type="NCBI Taxonomy" id="1392246"/>
    <lineage>
        <taxon>Eukaryota</taxon>
        <taxon>Fungi</taxon>
        <taxon>Dikarya</taxon>
        <taxon>Ascomycota</taxon>
        <taxon>Pezizomycotina</taxon>
        <taxon>Dothideomycetes</taxon>
        <taxon>Pleosporomycetidae</taxon>
        <taxon>Pleosporales</taxon>
        <taxon>Amniculicolaceae</taxon>
        <taxon>Amniculicola</taxon>
    </lineage>
</organism>
<evidence type="ECO:0000256" key="4">
    <source>
        <dbReference type="ARBA" id="ARBA00023136"/>
    </source>
</evidence>
<evidence type="ECO:0000256" key="3">
    <source>
        <dbReference type="ARBA" id="ARBA00022989"/>
    </source>
</evidence>
<feature type="transmembrane region" description="Helical" evidence="6">
    <location>
        <begin position="74"/>
        <end position="99"/>
    </location>
</feature>
<evidence type="ECO:0000259" key="7">
    <source>
        <dbReference type="Pfam" id="PF01284"/>
    </source>
</evidence>
<evidence type="ECO:0000313" key="8">
    <source>
        <dbReference type="EMBL" id="KAF1992851.1"/>
    </source>
</evidence>
<keyword evidence="3 6" id="KW-1133">Transmembrane helix</keyword>
<dbReference type="GO" id="GO:0016020">
    <property type="term" value="C:membrane"/>
    <property type="evidence" value="ECO:0007669"/>
    <property type="project" value="UniProtKB-SubCell"/>
</dbReference>
<dbReference type="PANTHER" id="PTHR37451">
    <property type="entry name" value="MARVEL DOMAIN"/>
    <property type="match status" value="1"/>
</dbReference>
<evidence type="ECO:0000256" key="2">
    <source>
        <dbReference type="ARBA" id="ARBA00022692"/>
    </source>
</evidence>
<evidence type="ECO:0000313" key="9">
    <source>
        <dbReference type="Proteomes" id="UP000799779"/>
    </source>
</evidence>
<dbReference type="Proteomes" id="UP000799779">
    <property type="component" value="Unassembled WGS sequence"/>
</dbReference>
<dbReference type="AlphaFoldDB" id="A0A6A5VY95"/>
<feature type="transmembrane region" description="Helical" evidence="6">
    <location>
        <begin position="111"/>
        <end position="136"/>
    </location>
</feature>
<reference evidence="8" key="1">
    <citation type="journal article" date="2020" name="Stud. Mycol.">
        <title>101 Dothideomycetes genomes: a test case for predicting lifestyles and emergence of pathogens.</title>
        <authorList>
            <person name="Haridas S."/>
            <person name="Albert R."/>
            <person name="Binder M."/>
            <person name="Bloem J."/>
            <person name="Labutti K."/>
            <person name="Salamov A."/>
            <person name="Andreopoulos B."/>
            <person name="Baker S."/>
            <person name="Barry K."/>
            <person name="Bills G."/>
            <person name="Bluhm B."/>
            <person name="Cannon C."/>
            <person name="Castanera R."/>
            <person name="Culley D."/>
            <person name="Daum C."/>
            <person name="Ezra D."/>
            <person name="Gonzalez J."/>
            <person name="Henrissat B."/>
            <person name="Kuo A."/>
            <person name="Liang C."/>
            <person name="Lipzen A."/>
            <person name="Lutzoni F."/>
            <person name="Magnuson J."/>
            <person name="Mondo S."/>
            <person name="Nolan M."/>
            <person name="Ohm R."/>
            <person name="Pangilinan J."/>
            <person name="Park H.-J."/>
            <person name="Ramirez L."/>
            <person name="Alfaro M."/>
            <person name="Sun H."/>
            <person name="Tritt A."/>
            <person name="Yoshinaga Y."/>
            <person name="Zwiers L.-H."/>
            <person name="Turgeon B."/>
            <person name="Goodwin S."/>
            <person name="Spatafora J."/>
            <person name="Crous P."/>
            <person name="Grigoriev I."/>
        </authorList>
    </citation>
    <scope>NUCLEOTIDE SEQUENCE</scope>
    <source>
        <strain evidence="8">CBS 123094</strain>
    </source>
</reference>
<evidence type="ECO:0000256" key="1">
    <source>
        <dbReference type="ARBA" id="ARBA00004141"/>
    </source>
</evidence>
<dbReference type="EMBL" id="ML977768">
    <property type="protein sequence ID" value="KAF1992851.1"/>
    <property type="molecule type" value="Genomic_DNA"/>
</dbReference>
<dbReference type="InterPro" id="IPR008253">
    <property type="entry name" value="Marvel"/>
</dbReference>
<keyword evidence="4 6" id="KW-0472">Membrane</keyword>
<dbReference type="PANTHER" id="PTHR37451:SF1">
    <property type="entry name" value="MARVEL DOMAIN-CONTAINING PROTEIN"/>
    <property type="match status" value="1"/>
</dbReference>
<feature type="domain" description="MARVEL" evidence="7">
    <location>
        <begin position="6"/>
        <end position="132"/>
    </location>
</feature>
<feature type="transmembrane region" description="Helical" evidence="6">
    <location>
        <begin position="43"/>
        <end position="62"/>
    </location>
</feature>
<evidence type="ECO:0000256" key="6">
    <source>
        <dbReference type="SAM" id="Phobius"/>
    </source>
</evidence>
<sequence length="160" mass="17205">MAISYILPLRVVQAVLSIIVLGLTAYIVDAFTSPYYSLSPDSVNFMLFTSLWTLLAVAYLVIAPNHFPVAAHKFAIAAVEAVTMIFWFSAWVAVAALWGDVRCGSSGGVCGAGTAAIVFGAFIWLTFVFTTVMAGLHIQRSPRGDTTADPEMRVQQPEVA</sequence>
<dbReference type="Pfam" id="PF01284">
    <property type="entry name" value="MARVEL"/>
    <property type="match status" value="1"/>
</dbReference>